<dbReference type="SUPFAM" id="SSF82057">
    <property type="entry name" value="Prokaryotic SH3-related domain"/>
    <property type="match status" value="1"/>
</dbReference>
<organism evidence="7 8">
    <name type="scientific">Kriegella aquimaris</name>
    <dbReference type="NCBI Taxonomy" id="192904"/>
    <lineage>
        <taxon>Bacteria</taxon>
        <taxon>Pseudomonadati</taxon>
        <taxon>Bacteroidota</taxon>
        <taxon>Flavobacteriia</taxon>
        <taxon>Flavobacteriales</taxon>
        <taxon>Flavobacteriaceae</taxon>
        <taxon>Kriegella</taxon>
    </lineage>
</organism>
<dbReference type="PROSITE" id="PS51935">
    <property type="entry name" value="NLPC_P60"/>
    <property type="match status" value="1"/>
</dbReference>
<protein>
    <submittedName>
        <fullName evidence="7">SH3 domain-containing protein</fullName>
    </submittedName>
</protein>
<dbReference type="Proteomes" id="UP000199440">
    <property type="component" value="Unassembled WGS sequence"/>
</dbReference>
<dbReference type="RefSeq" id="WP_089895538.1">
    <property type="nucleotide sequence ID" value="NZ_FNGV01000021.1"/>
</dbReference>
<comment type="similarity">
    <text evidence="1">Belongs to the peptidase C40 family.</text>
</comment>
<dbReference type="InterPro" id="IPR041382">
    <property type="entry name" value="SH3_16"/>
</dbReference>
<keyword evidence="4" id="KW-0788">Thiol protease</keyword>
<dbReference type="Gene3D" id="2.30.30.40">
    <property type="entry name" value="SH3 Domains"/>
    <property type="match status" value="2"/>
</dbReference>
<gene>
    <name evidence="7" type="ORF">SAMN04488514_12113</name>
</gene>
<dbReference type="OrthoDB" id="9813368at2"/>
<dbReference type="PANTHER" id="PTHR47053:SF1">
    <property type="entry name" value="MUREIN DD-ENDOPEPTIDASE MEPH-RELATED"/>
    <property type="match status" value="1"/>
</dbReference>
<keyword evidence="2" id="KW-0645">Protease</keyword>
<feature type="domain" description="NlpC/P60" evidence="6">
    <location>
        <begin position="245"/>
        <end position="379"/>
    </location>
</feature>
<proteinExistence type="inferred from homology"/>
<dbReference type="SUPFAM" id="SSF54001">
    <property type="entry name" value="Cysteine proteinases"/>
    <property type="match status" value="1"/>
</dbReference>
<dbReference type="PROSITE" id="PS51781">
    <property type="entry name" value="SH3B"/>
    <property type="match status" value="1"/>
</dbReference>
<feature type="domain" description="SH3b" evidence="5">
    <location>
        <begin position="102"/>
        <end position="165"/>
    </location>
</feature>
<dbReference type="Gene3D" id="3.90.1720.10">
    <property type="entry name" value="endopeptidase domain like (from Nostoc punctiforme)"/>
    <property type="match status" value="1"/>
</dbReference>
<evidence type="ECO:0000256" key="2">
    <source>
        <dbReference type="ARBA" id="ARBA00022670"/>
    </source>
</evidence>
<dbReference type="STRING" id="192904.SAMN04488514_12113"/>
<dbReference type="PANTHER" id="PTHR47053">
    <property type="entry name" value="MUREIN DD-ENDOPEPTIDASE MEPH-RELATED"/>
    <property type="match status" value="1"/>
</dbReference>
<dbReference type="GO" id="GO:0006508">
    <property type="term" value="P:proteolysis"/>
    <property type="evidence" value="ECO:0007669"/>
    <property type="project" value="UniProtKB-KW"/>
</dbReference>
<reference evidence="7 8" key="1">
    <citation type="submission" date="2016-10" db="EMBL/GenBank/DDBJ databases">
        <authorList>
            <person name="de Groot N.N."/>
        </authorList>
    </citation>
    <scope>NUCLEOTIDE SEQUENCE [LARGE SCALE GENOMIC DNA]</scope>
    <source>
        <strain evidence="7 8">DSM 19886</strain>
    </source>
</reference>
<evidence type="ECO:0000256" key="1">
    <source>
        <dbReference type="ARBA" id="ARBA00007074"/>
    </source>
</evidence>
<accession>A0A1G9Y6Z9</accession>
<dbReference type="EMBL" id="FNGV01000021">
    <property type="protein sequence ID" value="SDN04867.1"/>
    <property type="molecule type" value="Genomic_DNA"/>
</dbReference>
<dbReference type="GO" id="GO:0008234">
    <property type="term" value="F:cysteine-type peptidase activity"/>
    <property type="evidence" value="ECO:0007669"/>
    <property type="project" value="UniProtKB-KW"/>
</dbReference>
<evidence type="ECO:0000256" key="4">
    <source>
        <dbReference type="ARBA" id="ARBA00022807"/>
    </source>
</evidence>
<dbReference type="InterPro" id="IPR038765">
    <property type="entry name" value="Papain-like_cys_pep_sf"/>
</dbReference>
<evidence type="ECO:0000256" key="3">
    <source>
        <dbReference type="ARBA" id="ARBA00022801"/>
    </source>
</evidence>
<keyword evidence="3" id="KW-0378">Hydrolase</keyword>
<evidence type="ECO:0000259" key="5">
    <source>
        <dbReference type="PROSITE" id="PS51781"/>
    </source>
</evidence>
<dbReference type="PROSITE" id="PS51257">
    <property type="entry name" value="PROKAR_LIPOPROTEIN"/>
    <property type="match status" value="1"/>
</dbReference>
<keyword evidence="8" id="KW-1185">Reference proteome</keyword>
<evidence type="ECO:0000313" key="8">
    <source>
        <dbReference type="Proteomes" id="UP000199440"/>
    </source>
</evidence>
<sequence length="397" mass="44722">MKFTHRIYILFFCSGFLISCEAEKKSEPPLEEEIVKVKSEFAPDKRVALFDISAIKNNDKFILKGESNLSQAVTTLKENLEFQKIRFVDSIQILPSAELKGKTQGVIKISVANLRSNPAHSSELATQATLGTPVKVYKQDDNWYFIQTPDNYMAWVDGGGLELMNEQQATKWKSADKIIYTHTVGQSYSSANINSQVVSDLVAGAILEKTGQQKGFFEVHYPDGRLAFISENEAQDYNFWLESLEPTTETLVATSKKLMGLPYLWGGTSTKGVDCSGFTKTIYFLNGMVIPRDASQQVHSGKEVDSVKNFENLQKGDLLFFGRQATDSTREKVVHVGMWIGNNEFIHSSGRVHISSMDANAENYDDYNRNRYLRSNRYLADHKEGVIELAKTPLFKD</sequence>
<dbReference type="InterPro" id="IPR051202">
    <property type="entry name" value="Peptidase_C40"/>
</dbReference>
<dbReference type="Pfam" id="PF18348">
    <property type="entry name" value="SH3_16"/>
    <property type="match status" value="1"/>
</dbReference>
<evidence type="ECO:0000313" key="7">
    <source>
        <dbReference type="EMBL" id="SDN04867.1"/>
    </source>
</evidence>
<dbReference type="Pfam" id="PF00877">
    <property type="entry name" value="NLPC_P60"/>
    <property type="match status" value="1"/>
</dbReference>
<dbReference type="InterPro" id="IPR000064">
    <property type="entry name" value="NLP_P60_dom"/>
</dbReference>
<name>A0A1G9Y6Z9_9FLAO</name>
<dbReference type="AlphaFoldDB" id="A0A1G9Y6Z9"/>
<dbReference type="InterPro" id="IPR003646">
    <property type="entry name" value="SH3-like_bac-type"/>
</dbReference>
<dbReference type="SMART" id="SM00287">
    <property type="entry name" value="SH3b"/>
    <property type="match status" value="1"/>
</dbReference>
<evidence type="ECO:0000259" key="6">
    <source>
        <dbReference type="PROSITE" id="PS51935"/>
    </source>
</evidence>